<organism evidence="2 3">
    <name type="scientific">Clytia hemisphaerica</name>
    <dbReference type="NCBI Taxonomy" id="252671"/>
    <lineage>
        <taxon>Eukaryota</taxon>
        <taxon>Metazoa</taxon>
        <taxon>Cnidaria</taxon>
        <taxon>Hydrozoa</taxon>
        <taxon>Hydroidolina</taxon>
        <taxon>Leptothecata</taxon>
        <taxon>Obeliida</taxon>
        <taxon>Clytiidae</taxon>
        <taxon>Clytia</taxon>
    </lineage>
</organism>
<reference evidence="2" key="1">
    <citation type="submission" date="2021-01" db="UniProtKB">
        <authorList>
            <consortium name="EnsemblMetazoa"/>
        </authorList>
    </citation>
    <scope>IDENTIFICATION</scope>
</reference>
<dbReference type="GO" id="GO:0005634">
    <property type="term" value="C:nucleus"/>
    <property type="evidence" value="ECO:0007669"/>
    <property type="project" value="TreeGrafter"/>
</dbReference>
<protein>
    <recommendedName>
        <fullName evidence="4">E2F-associated phosphoprotein</fullName>
    </recommendedName>
</protein>
<dbReference type="Pfam" id="PF10238">
    <property type="entry name" value="Eapp_C"/>
    <property type="match status" value="1"/>
</dbReference>
<dbReference type="AlphaFoldDB" id="A0A7M5WZ37"/>
<sequence length="231" mass="26429">MDDRFDNLNNHFDYEEHDNESDDDGPAVSSDEEQNADIDYFLTIEAGKDIIKEKGNFPSSSASGSQLDEKIVLGQTVKKDDLFYDADIDKQNQEWMDRKRKKNSSSGVETSSAHKAPKSDAILSCPGCMVTVCIDCQRHDIYKTQFRAMFVMNCFVVIDEVLKYETKNKSKKRRKKEGPGKLVPVEKDSEEILNKDLEIYNPVKCDCCQTEVAVYDKNEIYHFHNVLESLS</sequence>
<feature type="compositionally biased region" description="Polar residues" evidence="1">
    <location>
        <begin position="104"/>
        <end position="113"/>
    </location>
</feature>
<dbReference type="PANTHER" id="PTHR15967:SF0">
    <property type="entry name" value="E2F-ASSOCIATED PHOSPHOPROTEIN"/>
    <property type="match status" value="1"/>
</dbReference>
<dbReference type="GeneID" id="136801551"/>
<feature type="region of interest" description="Disordered" evidence="1">
    <location>
        <begin position="1"/>
        <end position="36"/>
    </location>
</feature>
<keyword evidence="3" id="KW-1185">Reference proteome</keyword>
<feature type="region of interest" description="Disordered" evidence="1">
    <location>
        <begin position="94"/>
        <end position="115"/>
    </location>
</feature>
<accession>A0A7M5WZ37</accession>
<dbReference type="EnsemblMetazoa" id="CLYHEMT014821.1">
    <property type="protein sequence ID" value="CLYHEMP014821.1"/>
    <property type="gene ID" value="CLYHEMG014821"/>
</dbReference>
<feature type="compositionally biased region" description="Acidic residues" evidence="1">
    <location>
        <begin position="15"/>
        <end position="36"/>
    </location>
</feature>
<evidence type="ECO:0000313" key="3">
    <source>
        <dbReference type="Proteomes" id="UP000594262"/>
    </source>
</evidence>
<evidence type="ECO:0000256" key="1">
    <source>
        <dbReference type="SAM" id="MobiDB-lite"/>
    </source>
</evidence>
<dbReference type="Proteomes" id="UP000594262">
    <property type="component" value="Unplaced"/>
</dbReference>
<dbReference type="PANTHER" id="PTHR15967">
    <property type="entry name" value="E2F-ASSOCIATED PHOSPHOPROTEIN"/>
    <property type="match status" value="1"/>
</dbReference>
<name>A0A7M5WZ37_9CNID</name>
<evidence type="ECO:0000313" key="2">
    <source>
        <dbReference type="EnsemblMetazoa" id="CLYHEMP014821.1"/>
    </source>
</evidence>
<dbReference type="OrthoDB" id="122464at2759"/>
<dbReference type="InterPro" id="IPR019370">
    <property type="entry name" value="E2F-assoc_phosphoprotein"/>
</dbReference>
<evidence type="ECO:0008006" key="4">
    <source>
        <dbReference type="Google" id="ProtNLM"/>
    </source>
</evidence>
<dbReference type="RefSeq" id="XP_066914291.1">
    <property type="nucleotide sequence ID" value="XM_067058190.1"/>
</dbReference>
<proteinExistence type="predicted"/>